<evidence type="ECO:0000313" key="6">
    <source>
        <dbReference type="EMBL" id="AZZ38944.1"/>
    </source>
</evidence>
<feature type="chain" id="PRO_5038994510" evidence="5">
    <location>
        <begin position="31"/>
        <end position="450"/>
    </location>
</feature>
<dbReference type="InterPro" id="IPR050490">
    <property type="entry name" value="Bact_solute-bd_prot1"/>
</dbReference>
<dbReference type="SUPFAM" id="SSF53850">
    <property type="entry name" value="Periplasmic binding protein-like II"/>
    <property type="match status" value="1"/>
</dbReference>
<dbReference type="InterPro" id="IPR006059">
    <property type="entry name" value="SBP"/>
</dbReference>
<dbReference type="EMBL" id="CP025570">
    <property type="protein sequence ID" value="AZZ38944.1"/>
    <property type="molecule type" value="Genomic_DNA"/>
</dbReference>
<gene>
    <name evidence="6" type="ORF">C0Z10_03340</name>
</gene>
<name>A0A3T0RY18_9ACTN</name>
<evidence type="ECO:0000313" key="7">
    <source>
        <dbReference type="Proteomes" id="UP000285875"/>
    </source>
</evidence>
<dbReference type="AlphaFoldDB" id="A0A3T0RY18"/>
<dbReference type="Proteomes" id="UP000285875">
    <property type="component" value="Chromosome"/>
</dbReference>
<proteinExistence type="inferred from homology"/>
<sequence>MSLRRPSIRRALTATLAACMIGVTGCSSQAGGKTSIDYWLWDANQLPSYAKCIAKFEDKNPDINVRINQLGWSDYWTKLTASFVADSAPDVFTNHLGRYPELVKLGVLQPLDELPELKSIKDTDYEPGLAKLWTGSDGHRYGVPKDYDTVSIMYDKTKLQAAGITDAELASATWNPTDGGSFEKILAKLTVDKNGKRGDQPGFDKSKVKQYGLGVDSQFDYTGQTNWSPFALSTGWYYTNKPTWGTKFNYDDPKFQNSLGWYVGLSKKGYMPRYGQFGQSVTTDQQLASGQVALSLNGSWMLRTYANLTTVKLGISPLPSGPVGHPVSLYNGLGDSISKFSKHKTEAAKLVAFLGSDDCQNIVGTDAVVFPARPAGTAKAIETYRQKGLDVTPFTDRVKKGQTALYPLVYHGSEISSLMQPTLDSVWIGSTPVSALTGVNTKVNAILAEK</sequence>
<dbReference type="KEGG" id="aji:C0Z10_03340"/>
<organism evidence="6 7">
    <name type="scientific">Acidipropionibacterium jensenii</name>
    <dbReference type="NCBI Taxonomy" id="1749"/>
    <lineage>
        <taxon>Bacteria</taxon>
        <taxon>Bacillati</taxon>
        <taxon>Actinomycetota</taxon>
        <taxon>Actinomycetes</taxon>
        <taxon>Propionibacteriales</taxon>
        <taxon>Propionibacteriaceae</taxon>
        <taxon>Acidipropionibacterium</taxon>
    </lineage>
</organism>
<feature type="signal peptide" evidence="5">
    <location>
        <begin position="1"/>
        <end position="30"/>
    </location>
</feature>
<dbReference type="PANTHER" id="PTHR43649">
    <property type="entry name" value="ARABINOSE-BINDING PROTEIN-RELATED"/>
    <property type="match status" value="1"/>
</dbReference>
<evidence type="ECO:0000256" key="1">
    <source>
        <dbReference type="ARBA" id="ARBA00004196"/>
    </source>
</evidence>
<dbReference type="PROSITE" id="PS51257">
    <property type="entry name" value="PROKAR_LIPOPROTEIN"/>
    <property type="match status" value="1"/>
</dbReference>
<accession>A0A3T0RY18</accession>
<evidence type="ECO:0000256" key="5">
    <source>
        <dbReference type="SAM" id="SignalP"/>
    </source>
</evidence>
<dbReference type="PANTHER" id="PTHR43649:SF31">
    <property type="entry name" value="SN-GLYCEROL-3-PHOSPHATE-BINDING PERIPLASMIC PROTEIN UGPB"/>
    <property type="match status" value="1"/>
</dbReference>
<evidence type="ECO:0000256" key="4">
    <source>
        <dbReference type="ARBA" id="ARBA00022729"/>
    </source>
</evidence>
<dbReference type="GO" id="GO:0030313">
    <property type="term" value="C:cell envelope"/>
    <property type="evidence" value="ECO:0007669"/>
    <property type="project" value="UniProtKB-SubCell"/>
</dbReference>
<dbReference type="Pfam" id="PF13416">
    <property type="entry name" value="SBP_bac_8"/>
    <property type="match status" value="1"/>
</dbReference>
<comment type="subcellular location">
    <subcellularLocation>
        <location evidence="1">Cell envelope</location>
    </subcellularLocation>
</comment>
<keyword evidence="4 5" id="KW-0732">Signal</keyword>
<evidence type="ECO:0000256" key="3">
    <source>
        <dbReference type="ARBA" id="ARBA00022448"/>
    </source>
</evidence>
<dbReference type="Gene3D" id="3.40.190.10">
    <property type="entry name" value="Periplasmic binding protein-like II"/>
    <property type="match status" value="1"/>
</dbReference>
<reference evidence="7" key="1">
    <citation type="submission" date="2017-12" db="EMBL/GenBank/DDBJ databases">
        <title>Whole genome sequencing of Acidipropionibacterium jensenii strains JS279 and JS280.</title>
        <authorList>
            <person name="Deptula P."/>
            <person name="Laine P."/>
            <person name="Smolander O.-P."/>
            <person name="Paulin L."/>
            <person name="Auvinen P."/>
            <person name="Varmanen P."/>
        </authorList>
    </citation>
    <scope>NUCLEOTIDE SEQUENCE [LARGE SCALE GENOMIC DNA]</scope>
    <source>
        <strain evidence="7">JS280</strain>
    </source>
</reference>
<evidence type="ECO:0000256" key="2">
    <source>
        <dbReference type="ARBA" id="ARBA00008520"/>
    </source>
</evidence>
<dbReference type="RefSeq" id="WP_097798453.1">
    <property type="nucleotide sequence ID" value="NZ_CP025570.1"/>
</dbReference>
<comment type="similarity">
    <text evidence="2">Belongs to the bacterial solute-binding protein 1 family.</text>
</comment>
<dbReference type="CDD" id="cd13585">
    <property type="entry name" value="PBP2_TMBP_like"/>
    <property type="match status" value="1"/>
</dbReference>
<protein>
    <submittedName>
        <fullName evidence="6">Sugar ABC transporter substrate-binding protein</fullName>
    </submittedName>
</protein>
<keyword evidence="3" id="KW-0813">Transport</keyword>